<sequence>MAYKRSRADNGRVFECKTCYKQFPSFQALGGHRTSHKRMKMREGSEAMKTERIKKVHGCTVCGLEFSMGQALGGHMTKHRRHEYGDQKDEKKEAKLLFDLNLPPMHTLDQFFCDVPYMFQFF</sequence>
<evidence type="ECO:0000256" key="1">
    <source>
        <dbReference type="ARBA" id="ARBA00004123"/>
    </source>
</evidence>
<evidence type="ECO:0000256" key="7">
    <source>
        <dbReference type="ARBA" id="ARBA00023163"/>
    </source>
</evidence>
<dbReference type="Gene3D" id="3.30.160.60">
    <property type="entry name" value="Classic Zinc Finger"/>
    <property type="match status" value="1"/>
</dbReference>
<organism evidence="11 12">
    <name type="scientific">Dendrobium catenatum</name>
    <dbReference type="NCBI Taxonomy" id="906689"/>
    <lineage>
        <taxon>Eukaryota</taxon>
        <taxon>Viridiplantae</taxon>
        <taxon>Streptophyta</taxon>
        <taxon>Embryophyta</taxon>
        <taxon>Tracheophyta</taxon>
        <taxon>Spermatophyta</taxon>
        <taxon>Magnoliopsida</taxon>
        <taxon>Liliopsida</taxon>
        <taxon>Asparagales</taxon>
        <taxon>Orchidaceae</taxon>
        <taxon>Epidendroideae</taxon>
        <taxon>Malaxideae</taxon>
        <taxon>Dendrobiinae</taxon>
        <taxon>Dendrobium</taxon>
    </lineage>
</organism>
<keyword evidence="2" id="KW-0479">Metal-binding</keyword>
<dbReference type="EMBL" id="KZ502052">
    <property type="protein sequence ID" value="PKU84440.1"/>
    <property type="molecule type" value="Genomic_DNA"/>
</dbReference>
<comment type="subcellular location">
    <subcellularLocation>
        <location evidence="1">Nucleus</location>
    </subcellularLocation>
</comment>
<keyword evidence="3" id="KW-0677">Repeat</keyword>
<dbReference type="PROSITE" id="PS50157">
    <property type="entry name" value="ZINC_FINGER_C2H2_2"/>
    <property type="match status" value="1"/>
</dbReference>
<evidence type="ECO:0000259" key="10">
    <source>
        <dbReference type="PROSITE" id="PS50157"/>
    </source>
</evidence>
<name>A0A2I0X979_9ASPA</name>
<evidence type="ECO:0000313" key="12">
    <source>
        <dbReference type="Proteomes" id="UP000233837"/>
    </source>
</evidence>
<dbReference type="InterPro" id="IPR013087">
    <property type="entry name" value="Znf_C2H2_type"/>
</dbReference>
<dbReference type="InterPro" id="IPR036236">
    <property type="entry name" value="Znf_C2H2_sf"/>
</dbReference>
<evidence type="ECO:0000256" key="3">
    <source>
        <dbReference type="ARBA" id="ARBA00022737"/>
    </source>
</evidence>
<reference evidence="11 12" key="1">
    <citation type="journal article" date="2016" name="Sci. Rep.">
        <title>The Dendrobium catenatum Lindl. genome sequence provides insights into polysaccharide synthase, floral development and adaptive evolution.</title>
        <authorList>
            <person name="Zhang G.Q."/>
            <person name="Xu Q."/>
            <person name="Bian C."/>
            <person name="Tsai W.C."/>
            <person name="Yeh C.M."/>
            <person name="Liu K.W."/>
            <person name="Yoshida K."/>
            <person name="Zhang L.S."/>
            <person name="Chang S.B."/>
            <person name="Chen F."/>
            <person name="Shi Y."/>
            <person name="Su Y.Y."/>
            <person name="Zhang Y.Q."/>
            <person name="Chen L.J."/>
            <person name="Yin Y."/>
            <person name="Lin M."/>
            <person name="Huang H."/>
            <person name="Deng H."/>
            <person name="Wang Z.W."/>
            <person name="Zhu S.L."/>
            <person name="Zhao X."/>
            <person name="Deng C."/>
            <person name="Niu S.C."/>
            <person name="Huang J."/>
            <person name="Wang M."/>
            <person name="Liu G.H."/>
            <person name="Yang H.J."/>
            <person name="Xiao X.J."/>
            <person name="Hsiao Y.Y."/>
            <person name="Wu W.L."/>
            <person name="Chen Y.Y."/>
            <person name="Mitsuda N."/>
            <person name="Ohme-Takagi M."/>
            <person name="Luo Y.B."/>
            <person name="Van de Peer Y."/>
            <person name="Liu Z.J."/>
        </authorList>
    </citation>
    <scope>NUCLEOTIDE SEQUENCE [LARGE SCALE GENOMIC DNA]</scope>
    <source>
        <tissue evidence="11">The whole plant</tissue>
    </source>
</reference>
<keyword evidence="12" id="KW-1185">Reference proteome</keyword>
<keyword evidence="5" id="KW-0862">Zinc</keyword>
<protein>
    <submittedName>
        <fullName evidence="11">Zinc finger protein ZAT12</fullName>
    </submittedName>
</protein>
<evidence type="ECO:0000313" key="11">
    <source>
        <dbReference type="EMBL" id="PKU84440.1"/>
    </source>
</evidence>
<evidence type="ECO:0000256" key="8">
    <source>
        <dbReference type="ARBA" id="ARBA00023242"/>
    </source>
</evidence>
<dbReference type="GO" id="GO:0005634">
    <property type="term" value="C:nucleus"/>
    <property type="evidence" value="ECO:0007669"/>
    <property type="project" value="UniProtKB-SubCell"/>
</dbReference>
<keyword evidence="6" id="KW-0805">Transcription regulation</keyword>
<dbReference type="Pfam" id="PF13912">
    <property type="entry name" value="zf-C2H2_6"/>
    <property type="match status" value="2"/>
</dbReference>
<dbReference type="GO" id="GO:0008270">
    <property type="term" value="F:zinc ion binding"/>
    <property type="evidence" value="ECO:0007669"/>
    <property type="project" value="UniProtKB-KW"/>
</dbReference>
<gene>
    <name evidence="11" type="primary">ZAT12</name>
    <name evidence="11" type="ORF">MA16_Dca002953</name>
</gene>
<evidence type="ECO:0000256" key="9">
    <source>
        <dbReference type="PROSITE-ProRule" id="PRU00042"/>
    </source>
</evidence>
<proteinExistence type="predicted"/>
<dbReference type="AlphaFoldDB" id="A0A2I0X979"/>
<keyword evidence="4 9" id="KW-0863">Zinc-finger</keyword>
<dbReference type="SMART" id="SM00355">
    <property type="entry name" value="ZnF_C2H2"/>
    <property type="match status" value="2"/>
</dbReference>
<evidence type="ECO:0000256" key="6">
    <source>
        <dbReference type="ARBA" id="ARBA00023015"/>
    </source>
</evidence>
<accession>A0A2I0X979</accession>
<dbReference type="SUPFAM" id="SSF57667">
    <property type="entry name" value="beta-beta-alpha zinc fingers"/>
    <property type="match status" value="1"/>
</dbReference>
<evidence type="ECO:0000256" key="5">
    <source>
        <dbReference type="ARBA" id="ARBA00022833"/>
    </source>
</evidence>
<dbReference type="PROSITE" id="PS00028">
    <property type="entry name" value="ZINC_FINGER_C2H2_1"/>
    <property type="match status" value="2"/>
</dbReference>
<dbReference type="Proteomes" id="UP000233837">
    <property type="component" value="Unassembled WGS sequence"/>
</dbReference>
<keyword evidence="7" id="KW-0804">Transcription</keyword>
<reference evidence="11 12" key="2">
    <citation type="journal article" date="2017" name="Nature">
        <title>The Apostasia genome and the evolution of orchids.</title>
        <authorList>
            <person name="Zhang G.Q."/>
            <person name="Liu K.W."/>
            <person name="Li Z."/>
            <person name="Lohaus R."/>
            <person name="Hsiao Y.Y."/>
            <person name="Niu S.C."/>
            <person name="Wang J.Y."/>
            <person name="Lin Y.C."/>
            <person name="Xu Q."/>
            <person name="Chen L.J."/>
            <person name="Yoshida K."/>
            <person name="Fujiwara S."/>
            <person name="Wang Z.W."/>
            <person name="Zhang Y.Q."/>
            <person name="Mitsuda N."/>
            <person name="Wang M."/>
            <person name="Liu G.H."/>
            <person name="Pecoraro L."/>
            <person name="Huang H.X."/>
            <person name="Xiao X.J."/>
            <person name="Lin M."/>
            <person name="Wu X.Y."/>
            <person name="Wu W.L."/>
            <person name="Chen Y.Y."/>
            <person name="Chang S.B."/>
            <person name="Sakamoto S."/>
            <person name="Ohme-Takagi M."/>
            <person name="Yagi M."/>
            <person name="Zeng S.J."/>
            <person name="Shen C.Y."/>
            <person name="Yeh C.M."/>
            <person name="Luo Y.B."/>
            <person name="Tsai W.C."/>
            <person name="Van de Peer Y."/>
            <person name="Liu Z.J."/>
        </authorList>
    </citation>
    <scope>NUCLEOTIDE SEQUENCE [LARGE SCALE GENOMIC DNA]</scope>
    <source>
        <tissue evidence="11">The whole plant</tissue>
    </source>
</reference>
<keyword evidence="8" id="KW-0539">Nucleus</keyword>
<dbReference type="PANTHER" id="PTHR26374:SF456">
    <property type="entry name" value="ZINC FINGER PROTEIN ZAT5-LIKE"/>
    <property type="match status" value="1"/>
</dbReference>
<evidence type="ECO:0000256" key="2">
    <source>
        <dbReference type="ARBA" id="ARBA00022723"/>
    </source>
</evidence>
<dbReference type="STRING" id="906689.A0A2I0X979"/>
<evidence type="ECO:0000256" key="4">
    <source>
        <dbReference type="ARBA" id="ARBA00022771"/>
    </source>
</evidence>
<dbReference type="PANTHER" id="PTHR26374">
    <property type="entry name" value="ZINC FINGER PROTEIN ZAT5"/>
    <property type="match status" value="1"/>
</dbReference>
<feature type="domain" description="C2H2-type" evidence="10">
    <location>
        <begin position="14"/>
        <end position="41"/>
    </location>
</feature>